<accession>A0A0C1UMI5</accession>
<dbReference type="EMBL" id="AYSO01000008">
    <property type="protein sequence ID" value="KIE48440.1"/>
    <property type="molecule type" value="Genomic_DNA"/>
</dbReference>
<name>A0A0C1UMI5_9CLOT</name>
<dbReference type="RefSeq" id="WP_039629749.1">
    <property type="nucleotide sequence ID" value="NZ_AYSO01000008.1"/>
</dbReference>
<dbReference type="AlphaFoldDB" id="A0A0C1UMI5"/>
<sequence>MISSEIKMRVAQNCHGYQGRSTFSMMSFVESSQSCSNCKNYVRGHCIKDLFDGIYDNIRIN</sequence>
<organism evidence="1 2">
    <name type="scientific">Clostridium argentinense CDC 2741</name>
    <dbReference type="NCBI Taxonomy" id="1418104"/>
    <lineage>
        <taxon>Bacteria</taxon>
        <taxon>Bacillati</taxon>
        <taxon>Bacillota</taxon>
        <taxon>Clostridia</taxon>
        <taxon>Eubacteriales</taxon>
        <taxon>Clostridiaceae</taxon>
        <taxon>Clostridium</taxon>
    </lineage>
</organism>
<dbReference type="OrthoDB" id="1920875at2"/>
<keyword evidence="2" id="KW-1185">Reference proteome</keyword>
<protein>
    <submittedName>
        <fullName evidence="1">Uncharacterized protein</fullName>
    </submittedName>
</protein>
<evidence type="ECO:0000313" key="2">
    <source>
        <dbReference type="Proteomes" id="UP000031366"/>
    </source>
</evidence>
<gene>
    <name evidence="1" type="ORF">U732_4284</name>
</gene>
<comment type="caution">
    <text evidence="1">The sequence shown here is derived from an EMBL/GenBank/DDBJ whole genome shotgun (WGS) entry which is preliminary data.</text>
</comment>
<proteinExistence type="predicted"/>
<dbReference type="Proteomes" id="UP000031366">
    <property type="component" value="Unassembled WGS sequence"/>
</dbReference>
<reference evidence="1" key="1">
    <citation type="journal article" date="2015" name="Infect. Genet. Evol.">
        <title>Genomic sequences of six botulinum neurotoxin-producing strains representing three clostridial species illustrate the mobility and diversity of botulinum neurotoxin genes.</title>
        <authorList>
            <person name="Smith T.J."/>
            <person name="Hill K.K."/>
            <person name="Xie G."/>
            <person name="Foley B.T."/>
            <person name="Williamson C.H."/>
            <person name="Foster J.T."/>
            <person name="Johnson S.L."/>
            <person name="Chertkov O."/>
            <person name="Teshima H."/>
            <person name="Gibbons H.S."/>
            <person name="Johnsky L.A."/>
            <person name="Karavis M.A."/>
            <person name="Smith L.A."/>
        </authorList>
    </citation>
    <scope>NUCLEOTIDE SEQUENCE [LARGE SCALE GENOMIC DNA]</scope>
    <source>
        <strain evidence="1">CDC 2741</strain>
    </source>
</reference>
<evidence type="ECO:0000313" key="1">
    <source>
        <dbReference type="EMBL" id="KIE48440.1"/>
    </source>
</evidence>